<accession>A0A1G8T0W6</accession>
<evidence type="ECO:0000256" key="1">
    <source>
        <dbReference type="SAM" id="MobiDB-lite"/>
    </source>
</evidence>
<dbReference type="EMBL" id="FNDN01000032">
    <property type="protein sequence ID" value="SDJ35212.1"/>
    <property type="molecule type" value="Genomic_DNA"/>
</dbReference>
<sequence>MWGRHTSVASTGDVDTLDPFAVAVILNVVRDVSLLVAADQEPIRWPTVIGEPPTPYLRVVQLLLQRNASEVTDAWDLARQDLRSRHHCCPNPAANLGTSANDRNNRSADKPGRGYELVDHRADPCGVHGHPCSHCGTASGCGAPGCDEGSGDSDRADDCRFPKKLVQQIENFLVRGGEMVSVLIACGRQTCTAVGNVEQLRPILLTCVGNDAYLWRLLRSNHVDRIMNGKSRCTQAGTRQAPSRCCRAKFGFIAVRPQVAHCSFHQAPAPGRVVVPTIRARRCPHCRPRYRRKIRSGRVVRGRGVGSGTRVVGVGVVESSRV</sequence>
<feature type="region of interest" description="Disordered" evidence="1">
    <location>
        <begin position="93"/>
        <end position="112"/>
    </location>
</feature>
<protein>
    <submittedName>
        <fullName evidence="2">Uncharacterized protein</fullName>
    </submittedName>
</protein>
<proteinExistence type="predicted"/>
<gene>
    <name evidence="2" type="ORF">SAMN05444695_1321</name>
</gene>
<evidence type="ECO:0000313" key="2">
    <source>
        <dbReference type="EMBL" id="SDJ35212.1"/>
    </source>
</evidence>
<dbReference type="AlphaFoldDB" id="A0A1G8T0W6"/>
<reference evidence="2 3" key="1">
    <citation type="submission" date="2016-10" db="EMBL/GenBank/DDBJ databases">
        <authorList>
            <person name="de Groot N.N."/>
        </authorList>
    </citation>
    <scope>NUCLEOTIDE SEQUENCE [LARGE SCALE GENOMIC DNA]</scope>
    <source>
        <strain evidence="2 3">DSM 44892</strain>
    </source>
</reference>
<name>A0A1G8T0W6_9NOCA</name>
<evidence type="ECO:0000313" key="3">
    <source>
        <dbReference type="Proteomes" id="UP000183263"/>
    </source>
</evidence>
<feature type="compositionally biased region" description="Basic and acidic residues" evidence="1">
    <location>
        <begin position="103"/>
        <end position="112"/>
    </location>
</feature>
<dbReference type="Proteomes" id="UP000183263">
    <property type="component" value="Unassembled WGS sequence"/>
</dbReference>
<organism evidence="2 3">
    <name type="scientific">Rhodococcus triatomae</name>
    <dbReference type="NCBI Taxonomy" id="300028"/>
    <lineage>
        <taxon>Bacteria</taxon>
        <taxon>Bacillati</taxon>
        <taxon>Actinomycetota</taxon>
        <taxon>Actinomycetes</taxon>
        <taxon>Mycobacteriales</taxon>
        <taxon>Nocardiaceae</taxon>
        <taxon>Rhodococcus</taxon>
    </lineage>
</organism>
<keyword evidence="3" id="KW-1185">Reference proteome</keyword>